<dbReference type="PROSITE" id="PS50005">
    <property type="entry name" value="TPR"/>
    <property type="match status" value="2"/>
</dbReference>
<dbReference type="InterPro" id="IPR013105">
    <property type="entry name" value="TPR_2"/>
</dbReference>
<dbReference type="PANTHER" id="PTHR44216">
    <property type="entry name" value="PROTEIN O-MANNOSYL-TRANSFERASE TMTC2"/>
    <property type="match status" value="1"/>
</dbReference>
<dbReference type="AlphaFoldDB" id="Q0C4D9"/>
<evidence type="ECO:0000313" key="6">
    <source>
        <dbReference type="Proteomes" id="UP000001959"/>
    </source>
</evidence>
<dbReference type="InterPro" id="IPR011990">
    <property type="entry name" value="TPR-like_helical_dom_sf"/>
</dbReference>
<dbReference type="SMART" id="SM00028">
    <property type="entry name" value="TPR"/>
    <property type="match status" value="4"/>
</dbReference>
<evidence type="ECO:0000313" key="5">
    <source>
        <dbReference type="EMBL" id="ABI77791.1"/>
    </source>
</evidence>
<dbReference type="SUPFAM" id="SSF48452">
    <property type="entry name" value="TPR-like"/>
    <property type="match status" value="2"/>
</dbReference>
<dbReference type="PANTHER" id="PTHR44216:SF3">
    <property type="entry name" value="PROTEIN O-MANNOSYL-TRANSFERASE TMTC2"/>
    <property type="match status" value="1"/>
</dbReference>
<evidence type="ECO:0000256" key="2">
    <source>
        <dbReference type="ARBA" id="ARBA00022803"/>
    </source>
</evidence>
<dbReference type="InterPro" id="IPR052384">
    <property type="entry name" value="TMTC_O-mannosyltransferase"/>
</dbReference>
<reference evidence="5 6" key="1">
    <citation type="journal article" date="2006" name="J. Bacteriol.">
        <title>Comparative genomic evidence for a close relationship between the dimorphic prosthecate bacteria Hyphomonas neptunium and Caulobacter crescentus.</title>
        <authorList>
            <person name="Badger J.H."/>
            <person name="Hoover T.R."/>
            <person name="Brun Y.V."/>
            <person name="Weiner R.M."/>
            <person name="Laub M.T."/>
            <person name="Alexandre G."/>
            <person name="Mrazek J."/>
            <person name="Ren Q."/>
            <person name="Paulsen I.T."/>
            <person name="Nelson K.E."/>
            <person name="Khouri H.M."/>
            <person name="Radune D."/>
            <person name="Sosa J."/>
            <person name="Dodson R.J."/>
            <person name="Sullivan S.A."/>
            <person name="Rosovitz M.J."/>
            <person name="Madupu R."/>
            <person name="Brinkac L.M."/>
            <person name="Durkin A.S."/>
            <person name="Daugherty S.C."/>
            <person name="Kothari S.P."/>
            <person name="Giglio M.G."/>
            <person name="Zhou L."/>
            <person name="Haft D.H."/>
            <person name="Selengut J.D."/>
            <person name="Davidsen T.M."/>
            <person name="Yang Q."/>
            <person name="Zafar N."/>
            <person name="Ward N.L."/>
        </authorList>
    </citation>
    <scope>NUCLEOTIDE SEQUENCE [LARGE SCALE GENOMIC DNA]</scope>
    <source>
        <strain evidence="5 6">ATCC 15444</strain>
    </source>
</reference>
<dbReference type="HOGENOM" id="CLU_007251_2_1_5"/>
<feature type="compositionally biased region" description="Polar residues" evidence="4">
    <location>
        <begin position="633"/>
        <end position="642"/>
    </location>
</feature>
<dbReference type="Pfam" id="PF13432">
    <property type="entry name" value="TPR_16"/>
    <property type="match status" value="1"/>
</dbReference>
<feature type="repeat" description="TPR" evidence="3">
    <location>
        <begin position="540"/>
        <end position="573"/>
    </location>
</feature>
<keyword evidence="6" id="KW-1185">Reference proteome</keyword>
<gene>
    <name evidence="5" type="ordered locus">HNE_0675</name>
</gene>
<accession>Q0C4D9</accession>
<keyword evidence="1" id="KW-0677">Repeat</keyword>
<feature type="region of interest" description="Disordered" evidence="4">
    <location>
        <begin position="606"/>
        <end position="642"/>
    </location>
</feature>
<dbReference type="PROSITE" id="PS50293">
    <property type="entry name" value="TPR_REGION"/>
    <property type="match status" value="1"/>
</dbReference>
<proteinExistence type="predicted"/>
<feature type="compositionally biased region" description="Low complexity" evidence="4">
    <location>
        <begin position="16"/>
        <end position="29"/>
    </location>
</feature>
<feature type="region of interest" description="Disordered" evidence="4">
    <location>
        <begin position="1"/>
        <end position="37"/>
    </location>
</feature>
<dbReference type="EMBL" id="CP000158">
    <property type="protein sequence ID" value="ABI77791.1"/>
    <property type="molecule type" value="Genomic_DNA"/>
</dbReference>
<evidence type="ECO:0000256" key="3">
    <source>
        <dbReference type="PROSITE-ProRule" id="PRU00339"/>
    </source>
</evidence>
<keyword evidence="2 3" id="KW-0802">TPR repeat</keyword>
<dbReference type="GO" id="GO:0000030">
    <property type="term" value="F:mannosyltransferase activity"/>
    <property type="evidence" value="ECO:0007669"/>
    <property type="project" value="TreeGrafter"/>
</dbReference>
<dbReference type="InterPro" id="IPR019734">
    <property type="entry name" value="TPR_rpt"/>
</dbReference>
<dbReference type="Gene3D" id="1.25.40.10">
    <property type="entry name" value="Tetratricopeptide repeat domain"/>
    <property type="match status" value="4"/>
</dbReference>
<dbReference type="STRING" id="228405.HNE_0675"/>
<dbReference type="KEGG" id="hne:HNE_0675"/>
<organism evidence="5 6">
    <name type="scientific">Hyphomonas neptunium (strain ATCC 15444)</name>
    <dbReference type="NCBI Taxonomy" id="228405"/>
    <lineage>
        <taxon>Bacteria</taxon>
        <taxon>Pseudomonadati</taxon>
        <taxon>Pseudomonadota</taxon>
        <taxon>Alphaproteobacteria</taxon>
        <taxon>Hyphomonadales</taxon>
        <taxon>Hyphomonadaceae</taxon>
        <taxon>Hyphomonas</taxon>
    </lineage>
</organism>
<dbReference type="Pfam" id="PF07719">
    <property type="entry name" value="TPR_2"/>
    <property type="match status" value="1"/>
</dbReference>
<name>Q0C4D9_HYPNA</name>
<feature type="repeat" description="TPR" evidence="3">
    <location>
        <begin position="471"/>
        <end position="504"/>
    </location>
</feature>
<sequence length="642" mass="69494">MQNASSPSGAERRRPSPSSRPSTPISTARISASRPNRRQLAQVPAAGAHLSLRADTARVWPMKRILPPLLLASLLVLGACATSGPRGPSFDFSDDRPPEAASYRDFMIARIASLTNDPGTASRRYAAIIDAMPEQASIAERAVFSALLAGDYPAAAGLSSRALAAGSDASLVRLTLAVDAIVRGKPEQARPYLEEYAYQPFNRNIANNISAWRALSKSGLTAATPFLEQGLTGDLRFDSPSIYMMGLLQLSGGADEEALATFERVWSSGARLAIGVEAHAELLAARGDKARALEIIEAFRAEVGTNAALASLARRIEAGEKIKPRRLTTRQGAALALYVPAAALMYQTNDDLSSVYFVLALALDPDLHVARSLWAQALENGGRRDDAIATLREVPASSPYYPNAQGQLAGLLNAQGKSEEALRVAAEALAGTPDRGLQLQLADLYISLERYGDGEAVLSEVIASDGEREDWRVIFARGAARERQGNWPGAETDLKRALELRPESATVLNYLGYSWIDRGENLEEGFNLIRRAVILEPLAGHIIDSLGWAHYKLGQYEEAVDYLERAVELVPGDPVLNDHLGDAYWRMDRKLEAGFQWERALTLDPTEKDREQINAKLHSKLGPDAPEAAAESKSPTVTQDSP</sequence>
<protein>
    <submittedName>
        <fullName evidence="5">Tetratricopeptide repeat protein</fullName>
    </submittedName>
</protein>
<dbReference type="eggNOG" id="COG0457">
    <property type="taxonomic scope" value="Bacteria"/>
</dbReference>
<evidence type="ECO:0000256" key="4">
    <source>
        <dbReference type="SAM" id="MobiDB-lite"/>
    </source>
</evidence>
<dbReference type="GO" id="GO:0035269">
    <property type="term" value="P:protein O-linked glycosylation via mannose"/>
    <property type="evidence" value="ECO:0007669"/>
    <property type="project" value="TreeGrafter"/>
</dbReference>
<dbReference type="Proteomes" id="UP000001959">
    <property type="component" value="Chromosome"/>
</dbReference>
<evidence type="ECO:0000256" key="1">
    <source>
        <dbReference type="ARBA" id="ARBA00022737"/>
    </source>
</evidence>